<organism evidence="12 13">
    <name type="scientific">Rotaria magnacalcarata</name>
    <dbReference type="NCBI Taxonomy" id="392030"/>
    <lineage>
        <taxon>Eukaryota</taxon>
        <taxon>Metazoa</taxon>
        <taxon>Spiralia</taxon>
        <taxon>Gnathifera</taxon>
        <taxon>Rotifera</taxon>
        <taxon>Eurotatoria</taxon>
        <taxon>Bdelloidea</taxon>
        <taxon>Philodinida</taxon>
        <taxon>Philodinidae</taxon>
        <taxon>Rotaria</taxon>
    </lineage>
</organism>
<dbReference type="Gene3D" id="1.20.120.310">
    <property type="entry name" value="ERV/ALR sulfhydryl oxidase domain"/>
    <property type="match status" value="1"/>
</dbReference>
<dbReference type="PROSITE" id="PS51324">
    <property type="entry name" value="ERV_ALR"/>
    <property type="match status" value="1"/>
</dbReference>
<evidence type="ECO:0000259" key="11">
    <source>
        <dbReference type="PROSITE" id="PS51324"/>
    </source>
</evidence>
<dbReference type="PANTHER" id="PTHR12645">
    <property type="entry name" value="ALR/ERV"/>
    <property type="match status" value="1"/>
</dbReference>
<dbReference type="AlphaFoldDB" id="A0A820H9X2"/>
<dbReference type="EMBL" id="CAJOBG010012992">
    <property type="protein sequence ID" value="CAF4291515.1"/>
    <property type="molecule type" value="Genomic_DNA"/>
</dbReference>
<dbReference type="Pfam" id="PF04777">
    <property type="entry name" value="Evr1_Alr"/>
    <property type="match status" value="1"/>
</dbReference>
<feature type="domain" description="ERV/ALR sulfhydryl oxidase" evidence="11">
    <location>
        <begin position="101"/>
        <end position="201"/>
    </location>
</feature>
<proteinExistence type="predicted"/>
<reference evidence="12" key="1">
    <citation type="submission" date="2021-02" db="EMBL/GenBank/DDBJ databases">
        <authorList>
            <person name="Nowell W R."/>
        </authorList>
    </citation>
    <scope>NUCLEOTIDE SEQUENCE</scope>
</reference>
<accession>A0A820H9X2</accession>
<protein>
    <recommendedName>
        <fullName evidence="9">Sulfhydryl oxidase</fullName>
        <ecNumber evidence="9">1.8.3.2</ecNumber>
    </recommendedName>
</protein>
<evidence type="ECO:0000256" key="3">
    <source>
        <dbReference type="ARBA" id="ARBA00022630"/>
    </source>
</evidence>
<dbReference type="GO" id="GO:0016971">
    <property type="term" value="F:flavin-dependent sulfhydryl oxidase activity"/>
    <property type="evidence" value="ECO:0007669"/>
    <property type="project" value="InterPro"/>
</dbReference>
<keyword evidence="5 9" id="KW-0560">Oxidoreductase</keyword>
<dbReference type="PANTHER" id="PTHR12645:SF0">
    <property type="entry name" value="FAD-LINKED SULFHYDRYL OXIDASE ALR"/>
    <property type="match status" value="1"/>
</dbReference>
<evidence type="ECO:0000313" key="13">
    <source>
        <dbReference type="Proteomes" id="UP000663866"/>
    </source>
</evidence>
<dbReference type="EC" id="1.8.3.2" evidence="9"/>
<evidence type="ECO:0000256" key="6">
    <source>
        <dbReference type="ARBA" id="ARBA00023128"/>
    </source>
</evidence>
<evidence type="ECO:0000256" key="4">
    <source>
        <dbReference type="ARBA" id="ARBA00022827"/>
    </source>
</evidence>
<keyword evidence="7" id="KW-1015">Disulfide bond</keyword>
<evidence type="ECO:0000256" key="1">
    <source>
        <dbReference type="ARBA" id="ARBA00001974"/>
    </source>
</evidence>
<name>A0A820H9X2_9BILA</name>
<evidence type="ECO:0000256" key="5">
    <source>
        <dbReference type="ARBA" id="ARBA00023002"/>
    </source>
</evidence>
<evidence type="ECO:0000313" key="12">
    <source>
        <dbReference type="EMBL" id="CAF4291515.1"/>
    </source>
</evidence>
<dbReference type="Proteomes" id="UP000663866">
    <property type="component" value="Unassembled WGS sequence"/>
</dbReference>
<dbReference type="FunFam" id="1.20.120.310:FF:000003">
    <property type="entry name" value="Sulfhydryl oxidase"/>
    <property type="match status" value="1"/>
</dbReference>
<comment type="subcellular location">
    <subcellularLocation>
        <location evidence="2">Mitochondrion intermembrane space</location>
    </subcellularLocation>
</comment>
<evidence type="ECO:0000256" key="7">
    <source>
        <dbReference type="ARBA" id="ARBA00023157"/>
    </source>
</evidence>
<evidence type="ECO:0000256" key="2">
    <source>
        <dbReference type="ARBA" id="ARBA00004569"/>
    </source>
</evidence>
<dbReference type="InterPro" id="IPR017905">
    <property type="entry name" value="ERV/ALR_sulphydryl_oxidase"/>
</dbReference>
<gene>
    <name evidence="12" type="ORF">OVN521_LOCUS30950</name>
</gene>
<evidence type="ECO:0000256" key="9">
    <source>
        <dbReference type="RuleBase" id="RU371123"/>
    </source>
</evidence>
<comment type="catalytic activity">
    <reaction evidence="8 9">
        <text>2 R'C(R)SH + O2 = R'C(R)S-S(R)CR' + H2O2</text>
        <dbReference type="Rhea" id="RHEA:17357"/>
        <dbReference type="ChEBI" id="CHEBI:15379"/>
        <dbReference type="ChEBI" id="CHEBI:16240"/>
        <dbReference type="ChEBI" id="CHEBI:16520"/>
        <dbReference type="ChEBI" id="CHEBI:17412"/>
        <dbReference type="EC" id="1.8.3.2"/>
    </reaction>
</comment>
<feature type="non-terminal residue" evidence="12">
    <location>
        <position position="1"/>
    </location>
</feature>
<sequence length="211" mass="24197">ISLLMYKRFVDSDSTNDGGYERRSRGTKSSDEYSSNSFQDNNRDSNKSTTHNNSHFVDDNHLEKPCKACVDFKDWLKHGTTTTNAEKKTIVEQQVSINSECPLMRDDLGRASWSLLHTMAAYYPDEPKKEEQQCMSQFIHSFSKLFPCPECRTDFQEEITKSPPNISSCLALSTWMCEQHNIVNKKLGKTEFNCKQVLERWKNGPADGSCD</sequence>
<keyword evidence="6" id="KW-0496">Mitochondrion</keyword>
<dbReference type="InterPro" id="IPR036774">
    <property type="entry name" value="ERV/ALR_sulphydryl_oxid_sf"/>
</dbReference>
<dbReference type="GO" id="GO:0050660">
    <property type="term" value="F:flavin adenine dinucleotide binding"/>
    <property type="evidence" value="ECO:0007669"/>
    <property type="project" value="TreeGrafter"/>
</dbReference>
<dbReference type="InterPro" id="IPR039799">
    <property type="entry name" value="ALR/ERV"/>
</dbReference>
<comment type="caution">
    <text evidence="12">The sequence shown here is derived from an EMBL/GenBank/DDBJ whole genome shotgun (WGS) entry which is preliminary data.</text>
</comment>
<dbReference type="SUPFAM" id="SSF69000">
    <property type="entry name" value="FAD-dependent thiol oxidase"/>
    <property type="match status" value="1"/>
</dbReference>
<feature type="compositionally biased region" description="Basic and acidic residues" evidence="10">
    <location>
        <begin position="19"/>
        <end position="31"/>
    </location>
</feature>
<evidence type="ECO:0000256" key="10">
    <source>
        <dbReference type="SAM" id="MobiDB-lite"/>
    </source>
</evidence>
<evidence type="ECO:0000256" key="8">
    <source>
        <dbReference type="ARBA" id="ARBA00048864"/>
    </source>
</evidence>
<feature type="region of interest" description="Disordered" evidence="10">
    <location>
        <begin position="15"/>
        <end position="57"/>
    </location>
</feature>
<keyword evidence="13" id="KW-1185">Reference proteome</keyword>
<keyword evidence="3 9" id="KW-0285">Flavoprotein</keyword>
<keyword evidence="4 9" id="KW-0274">FAD</keyword>
<comment type="cofactor">
    <cofactor evidence="1 9">
        <name>FAD</name>
        <dbReference type="ChEBI" id="CHEBI:57692"/>
    </cofactor>
</comment>
<dbReference type="GO" id="GO:0005758">
    <property type="term" value="C:mitochondrial intermembrane space"/>
    <property type="evidence" value="ECO:0007669"/>
    <property type="project" value="UniProtKB-SubCell"/>
</dbReference>